<gene>
    <name evidence="4" type="ORF">HNP49_002399</name>
</gene>
<dbReference type="InterPro" id="IPR000182">
    <property type="entry name" value="GNAT_dom"/>
</dbReference>
<accession>A0A7X0BT73</accession>
<protein>
    <submittedName>
        <fullName evidence="4">Ribosomal protein S18 acetylase RimI-like enzyme</fullName>
    </submittedName>
</protein>
<feature type="domain" description="N-acetyltransferase" evidence="3">
    <location>
        <begin position="3"/>
        <end position="201"/>
    </location>
</feature>
<comment type="caution">
    <text evidence="4">The sequence shown here is derived from an EMBL/GenBank/DDBJ whole genome shotgun (WGS) entry which is preliminary data.</text>
</comment>
<sequence length="201" mass="21726">MSLMIRRATPADADACVPLIYSSGPAAFERVFASGQLSAQDFLRPAFCSGLGQFGCQQHWVIEENGQILATGTAYSGRDTLAYGLRSARQIIASYGLGAALGVLGRGLAMERLIPPPPRNTWYLAHLGVATQARGQGLGQQLIEHLEQQGRAAGFERAALDVAVSNPRAQALYERLGYRLEKERRSTIAGVADHRYLAKVL</sequence>
<evidence type="ECO:0000259" key="3">
    <source>
        <dbReference type="PROSITE" id="PS51186"/>
    </source>
</evidence>
<evidence type="ECO:0000313" key="5">
    <source>
        <dbReference type="Proteomes" id="UP000557193"/>
    </source>
</evidence>
<dbReference type="PROSITE" id="PS51186">
    <property type="entry name" value="GNAT"/>
    <property type="match status" value="1"/>
</dbReference>
<dbReference type="EMBL" id="JACHLL010000004">
    <property type="protein sequence ID" value="MBB6342217.1"/>
    <property type="molecule type" value="Genomic_DNA"/>
</dbReference>
<evidence type="ECO:0000256" key="1">
    <source>
        <dbReference type="ARBA" id="ARBA00022679"/>
    </source>
</evidence>
<evidence type="ECO:0000256" key="2">
    <source>
        <dbReference type="ARBA" id="ARBA00023315"/>
    </source>
</evidence>
<keyword evidence="4" id="KW-0689">Ribosomal protein</keyword>
<evidence type="ECO:0000313" key="4">
    <source>
        <dbReference type="EMBL" id="MBB6342217.1"/>
    </source>
</evidence>
<dbReference type="PANTHER" id="PTHR43877">
    <property type="entry name" value="AMINOALKYLPHOSPHONATE N-ACETYLTRANSFERASE-RELATED-RELATED"/>
    <property type="match status" value="1"/>
</dbReference>
<dbReference type="AlphaFoldDB" id="A0A7X0BT73"/>
<dbReference type="Proteomes" id="UP000557193">
    <property type="component" value="Unassembled WGS sequence"/>
</dbReference>
<keyword evidence="2" id="KW-0012">Acyltransferase</keyword>
<dbReference type="GO" id="GO:0016747">
    <property type="term" value="F:acyltransferase activity, transferring groups other than amino-acyl groups"/>
    <property type="evidence" value="ECO:0007669"/>
    <property type="project" value="InterPro"/>
</dbReference>
<name>A0A7X0BT73_9PSED</name>
<dbReference type="Gene3D" id="3.40.630.30">
    <property type="match status" value="1"/>
</dbReference>
<dbReference type="GO" id="GO:0005840">
    <property type="term" value="C:ribosome"/>
    <property type="evidence" value="ECO:0007669"/>
    <property type="project" value="UniProtKB-KW"/>
</dbReference>
<proteinExistence type="predicted"/>
<dbReference type="PANTHER" id="PTHR43877:SF2">
    <property type="entry name" value="AMINOALKYLPHOSPHONATE N-ACETYLTRANSFERASE-RELATED"/>
    <property type="match status" value="1"/>
</dbReference>
<dbReference type="SUPFAM" id="SSF55729">
    <property type="entry name" value="Acyl-CoA N-acyltransferases (Nat)"/>
    <property type="match status" value="1"/>
</dbReference>
<organism evidence="4 5">
    <name type="scientific">Pseudomonas fluvialis</name>
    <dbReference type="NCBI Taxonomy" id="1793966"/>
    <lineage>
        <taxon>Bacteria</taxon>
        <taxon>Pseudomonadati</taxon>
        <taxon>Pseudomonadota</taxon>
        <taxon>Gammaproteobacteria</taxon>
        <taxon>Pseudomonadales</taxon>
        <taxon>Pseudomonadaceae</taxon>
        <taxon>Pseudomonas</taxon>
    </lineage>
</organism>
<reference evidence="4 5" key="1">
    <citation type="submission" date="2020-08" db="EMBL/GenBank/DDBJ databases">
        <title>Functional genomics of gut bacteria from endangered species of beetles.</title>
        <authorList>
            <person name="Carlos-Shanley C."/>
        </authorList>
    </citation>
    <scope>NUCLEOTIDE SEQUENCE [LARGE SCALE GENOMIC DNA]</scope>
    <source>
        <strain evidence="4 5">S00202</strain>
    </source>
</reference>
<dbReference type="Pfam" id="PF00583">
    <property type="entry name" value="Acetyltransf_1"/>
    <property type="match status" value="1"/>
</dbReference>
<keyword evidence="5" id="KW-1185">Reference proteome</keyword>
<dbReference type="CDD" id="cd04301">
    <property type="entry name" value="NAT_SF"/>
    <property type="match status" value="1"/>
</dbReference>
<keyword evidence="4" id="KW-0687">Ribonucleoprotein</keyword>
<keyword evidence="1" id="KW-0808">Transferase</keyword>
<dbReference type="InterPro" id="IPR016181">
    <property type="entry name" value="Acyl_CoA_acyltransferase"/>
</dbReference>
<dbReference type="InterPro" id="IPR050832">
    <property type="entry name" value="Bact_Acetyltransf"/>
</dbReference>
<dbReference type="RefSeq" id="WP_184683548.1">
    <property type="nucleotide sequence ID" value="NZ_JACHLL010000004.1"/>
</dbReference>